<feature type="transmembrane region" description="Helical" evidence="6">
    <location>
        <begin position="12"/>
        <end position="32"/>
    </location>
</feature>
<comment type="subcellular location">
    <subcellularLocation>
        <location evidence="6">Cell membrane</location>
        <topology evidence="6">Multi-pass membrane protein</topology>
    </subcellularLocation>
    <subcellularLocation>
        <location evidence="1">Membrane</location>
    </subcellularLocation>
</comment>
<dbReference type="InterPro" id="IPR045214">
    <property type="entry name" value="Surf1/Surf4"/>
</dbReference>
<dbReference type="Pfam" id="PF02104">
    <property type="entry name" value="SURF1"/>
    <property type="match status" value="1"/>
</dbReference>
<comment type="caution">
    <text evidence="7">The sequence shown here is derived from an EMBL/GenBank/DDBJ whole genome shotgun (WGS) entry which is preliminary data.</text>
</comment>
<dbReference type="Proteomes" id="UP000280346">
    <property type="component" value="Unassembled WGS sequence"/>
</dbReference>
<dbReference type="CDD" id="cd06662">
    <property type="entry name" value="SURF1"/>
    <property type="match status" value="1"/>
</dbReference>
<dbReference type="GO" id="GO:0005886">
    <property type="term" value="C:plasma membrane"/>
    <property type="evidence" value="ECO:0007669"/>
    <property type="project" value="UniProtKB-SubCell"/>
</dbReference>
<reference evidence="7 8" key="1">
    <citation type="submission" date="2018-12" db="EMBL/GenBank/DDBJ databases">
        <authorList>
            <person name="Yang Y."/>
        </authorList>
    </citation>
    <scope>NUCLEOTIDE SEQUENCE [LARGE SCALE GENOMIC DNA]</scope>
    <source>
        <strain evidence="7 8">GSF71</strain>
    </source>
</reference>
<dbReference type="OrthoDB" id="6079986at2"/>
<keyword evidence="4 6" id="KW-1133">Transmembrane helix</keyword>
<keyword evidence="8" id="KW-1185">Reference proteome</keyword>
<dbReference type="RefSeq" id="WP_127001475.1">
    <property type="nucleotide sequence ID" value="NZ_JAKOAR010000009.1"/>
</dbReference>
<dbReference type="InterPro" id="IPR002994">
    <property type="entry name" value="Surf1/Shy1"/>
</dbReference>
<keyword evidence="3 6" id="KW-0812">Transmembrane</keyword>
<evidence type="ECO:0000256" key="2">
    <source>
        <dbReference type="ARBA" id="ARBA00007165"/>
    </source>
</evidence>
<evidence type="ECO:0000313" key="8">
    <source>
        <dbReference type="Proteomes" id="UP000280346"/>
    </source>
</evidence>
<feature type="transmembrane region" description="Helical" evidence="6">
    <location>
        <begin position="211"/>
        <end position="230"/>
    </location>
</feature>
<sequence length="245" mass="26560">MTGPRRFRPSLTATLMTVPAVAIMLGLGTWQIQRMGWKAELMERVEQRVTAAPVPLPAVLDDPAAWEFRPVTLTGRFLNDQELLLIARPRQGQAGYEVMTPFARADGGGVVLVNRGFVPMDRRDPASRAGTRIDGDITLRGIVRLPQMAGMFQPDNRPGAETWLRADPPAMAATLKLDAVASFLVEALPGQSPGGLPAGIEPRVELPNNHLQYALTWYGLAATLAAIYVLSQRRSADTGRNGPTA</sequence>
<evidence type="ECO:0000313" key="7">
    <source>
        <dbReference type="EMBL" id="RUQ67135.1"/>
    </source>
</evidence>
<protein>
    <recommendedName>
        <fullName evidence="6">SURF1-like protein</fullName>
    </recommendedName>
</protein>
<dbReference type="PROSITE" id="PS50895">
    <property type="entry name" value="SURF1"/>
    <property type="match status" value="1"/>
</dbReference>
<organism evidence="7 8">
    <name type="scientific">Azospirillum doebereinerae</name>
    <dbReference type="NCBI Taxonomy" id="92933"/>
    <lineage>
        <taxon>Bacteria</taxon>
        <taxon>Pseudomonadati</taxon>
        <taxon>Pseudomonadota</taxon>
        <taxon>Alphaproteobacteria</taxon>
        <taxon>Rhodospirillales</taxon>
        <taxon>Azospirillaceae</taxon>
        <taxon>Azospirillum</taxon>
    </lineage>
</organism>
<proteinExistence type="inferred from homology"/>
<dbReference type="PANTHER" id="PTHR23427">
    <property type="entry name" value="SURFEIT LOCUS PROTEIN"/>
    <property type="match status" value="1"/>
</dbReference>
<evidence type="ECO:0000256" key="4">
    <source>
        <dbReference type="ARBA" id="ARBA00022989"/>
    </source>
</evidence>
<dbReference type="AlphaFoldDB" id="A0A3S0WK00"/>
<keyword evidence="6" id="KW-1003">Cell membrane</keyword>
<evidence type="ECO:0000256" key="6">
    <source>
        <dbReference type="RuleBase" id="RU363076"/>
    </source>
</evidence>
<accession>A0A3S0WK00</accession>
<evidence type="ECO:0000256" key="5">
    <source>
        <dbReference type="ARBA" id="ARBA00023136"/>
    </source>
</evidence>
<keyword evidence="5 6" id="KW-0472">Membrane</keyword>
<comment type="similarity">
    <text evidence="2 6">Belongs to the SURF1 family.</text>
</comment>
<name>A0A3S0WK00_9PROT</name>
<gene>
    <name evidence="7" type="ORF">EJ913_20875</name>
</gene>
<dbReference type="PANTHER" id="PTHR23427:SF2">
    <property type="entry name" value="SURFEIT LOCUS PROTEIN 1"/>
    <property type="match status" value="1"/>
</dbReference>
<dbReference type="EMBL" id="RZIJ01000018">
    <property type="protein sequence ID" value="RUQ67135.1"/>
    <property type="molecule type" value="Genomic_DNA"/>
</dbReference>
<evidence type="ECO:0000256" key="3">
    <source>
        <dbReference type="ARBA" id="ARBA00022692"/>
    </source>
</evidence>
<evidence type="ECO:0000256" key="1">
    <source>
        <dbReference type="ARBA" id="ARBA00004370"/>
    </source>
</evidence>